<reference evidence="1 2" key="1">
    <citation type="submission" date="2014-04" db="EMBL/GenBank/DDBJ databases">
        <title>Evolutionary Origins and Diversification of the Mycorrhizal Mutualists.</title>
        <authorList>
            <consortium name="DOE Joint Genome Institute"/>
            <consortium name="Mycorrhizal Genomics Consortium"/>
            <person name="Kohler A."/>
            <person name="Kuo A."/>
            <person name="Nagy L.G."/>
            <person name="Floudas D."/>
            <person name="Copeland A."/>
            <person name="Barry K.W."/>
            <person name="Cichocki N."/>
            <person name="Veneault-Fourrey C."/>
            <person name="LaButti K."/>
            <person name="Lindquist E.A."/>
            <person name="Lipzen A."/>
            <person name="Lundell T."/>
            <person name="Morin E."/>
            <person name="Murat C."/>
            <person name="Riley R."/>
            <person name="Ohm R."/>
            <person name="Sun H."/>
            <person name="Tunlid A."/>
            <person name="Henrissat B."/>
            <person name="Grigoriev I.V."/>
            <person name="Hibbett D.S."/>
            <person name="Martin F."/>
        </authorList>
    </citation>
    <scope>NUCLEOTIDE SEQUENCE [LARGE SCALE GENOMIC DNA]</scope>
    <source>
        <strain evidence="1 2">FD-317 M1</strain>
    </source>
</reference>
<sequence length="160" mass="17742">MSAPTRESHRMRNLFEGKLGVTVIRHRSALMLRCHFRTKSVVGELVVYTIIAFQVDPANLSFLAIDFVSTTLCANSFLASLNFRQSLRQQLGSIGESADLNPSLMLRARARRERGRNWGTTTGKGGKSLDTLKAKSNPVYDDPRLCPAPKITTEVFQTSG</sequence>
<evidence type="ECO:0000313" key="2">
    <source>
        <dbReference type="Proteomes" id="UP000053593"/>
    </source>
</evidence>
<gene>
    <name evidence="1" type="ORF">GYMLUDRAFT_63698</name>
</gene>
<organism evidence="1 2">
    <name type="scientific">Collybiopsis luxurians FD-317 M1</name>
    <dbReference type="NCBI Taxonomy" id="944289"/>
    <lineage>
        <taxon>Eukaryota</taxon>
        <taxon>Fungi</taxon>
        <taxon>Dikarya</taxon>
        <taxon>Basidiomycota</taxon>
        <taxon>Agaricomycotina</taxon>
        <taxon>Agaricomycetes</taxon>
        <taxon>Agaricomycetidae</taxon>
        <taxon>Agaricales</taxon>
        <taxon>Marasmiineae</taxon>
        <taxon>Omphalotaceae</taxon>
        <taxon>Collybiopsis</taxon>
        <taxon>Collybiopsis luxurians</taxon>
    </lineage>
</organism>
<proteinExistence type="predicted"/>
<name>A0A0D0BFK6_9AGAR</name>
<accession>A0A0D0BFK6</accession>
<evidence type="ECO:0000313" key="1">
    <source>
        <dbReference type="EMBL" id="KIK53441.1"/>
    </source>
</evidence>
<protein>
    <submittedName>
        <fullName evidence="1">Uncharacterized protein</fullName>
    </submittedName>
</protein>
<dbReference type="AlphaFoldDB" id="A0A0D0BFK6"/>
<dbReference type="EMBL" id="KN834829">
    <property type="protein sequence ID" value="KIK53441.1"/>
    <property type="molecule type" value="Genomic_DNA"/>
</dbReference>
<dbReference type="HOGENOM" id="CLU_1652347_0_0_1"/>
<keyword evidence="2" id="KW-1185">Reference proteome</keyword>
<dbReference type="Proteomes" id="UP000053593">
    <property type="component" value="Unassembled WGS sequence"/>
</dbReference>